<dbReference type="HOGENOM" id="CLU_047218_0_0_11"/>
<comment type="similarity">
    <text evidence="1">Belongs to the leucine-binding protein family.</text>
</comment>
<dbReference type="Gene3D" id="3.40.50.2300">
    <property type="match status" value="2"/>
</dbReference>
<gene>
    <name evidence="5" type="ordered locus">FRAAL5034</name>
</gene>
<name>Q0RFR7_FRAAA</name>
<reference evidence="5 6" key="1">
    <citation type="journal article" date="2007" name="Genome Res.">
        <title>Genome characteristics of facultatively symbiotic Frankia sp. strains reflect host range and host plant biogeography.</title>
        <authorList>
            <person name="Normand P."/>
            <person name="Lapierre P."/>
            <person name="Tisa L.S."/>
            <person name="Gogarten J.P."/>
            <person name="Alloisio N."/>
            <person name="Bagnarol E."/>
            <person name="Bassi C.A."/>
            <person name="Berry A.M."/>
            <person name="Bickhart D.M."/>
            <person name="Choisne N."/>
            <person name="Couloux A."/>
            <person name="Cournoyer B."/>
            <person name="Cruveiller S."/>
            <person name="Daubin V."/>
            <person name="Demange N."/>
            <person name="Francino M.P."/>
            <person name="Goltsman E."/>
            <person name="Huang Y."/>
            <person name="Kopp O.R."/>
            <person name="Labarre L."/>
            <person name="Lapidus A."/>
            <person name="Lavire C."/>
            <person name="Marechal J."/>
            <person name="Martinez M."/>
            <person name="Mastronunzio J.E."/>
            <person name="Mullin B.C."/>
            <person name="Niemann J."/>
            <person name="Pujic P."/>
            <person name="Rawnsley T."/>
            <person name="Rouy Z."/>
            <person name="Schenowitz C."/>
            <person name="Sellstedt A."/>
            <person name="Tavares F."/>
            <person name="Tomkins J.P."/>
            <person name="Vallenet D."/>
            <person name="Valverde C."/>
            <person name="Wall L.G."/>
            <person name="Wang Y."/>
            <person name="Medigue C."/>
            <person name="Benson D.R."/>
        </authorList>
    </citation>
    <scope>NUCLEOTIDE SEQUENCE [LARGE SCALE GENOMIC DNA]</scope>
    <source>
        <strain evidence="6">DSM 45986 / CECT 9034 / ACN14a</strain>
    </source>
</reference>
<evidence type="ECO:0000259" key="4">
    <source>
        <dbReference type="Pfam" id="PF13458"/>
    </source>
</evidence>
<protein>
    <recommendedName>
        <fullName evidence="4">Leucine-binding protein domain-containing protein</fullName>
    </recommendedName>
</protein>
<dbReference type="PANTHER" id="PTHR30483">
    <property type="entry name" value="LEUCINE-SPECIFIC-BINDING PROTEIN"/>
    <property type="match status" value="1"/>
</dbReference>
<evidence type="ECO:0000256" key="1">
    <source>
        <dbReference type="ARBA" id="ARBA00010062"/>
    </source>
</evidence>
<feature type="chain" id="PRO_5038981079" description="Leucine-binding protein domain-containing protein" evidence="3">
    <location>
        <begin position="23"/>
        <end position="427"/>
    </location>
</feature>
<keyword evidence="2 3" id="KW-0732">Signal</keyword>
<evidence type="ECO:0000256" key="2">
    <source>
        <dbReference type="ARBA" id="ARBA00022729"/>
    </source>
</evidence>
<dbReference type="STRING" id="326424.FRAAL5034"/>
<keyword evidence="6" id="KW-1185">Reference proteome</keyword>
<proteinExistence type="inferred from homology"/>
<dbReference type="KEGG" id="fal:FRAAL5034"/>
<evidence type="ECO:0000313" key="5">
    <source>
        <dbReference type="EMBL" id="CAJ63674.1"/>
    </source>
</evidence>
<sequence length="427" mass="43855">MQPIRTPIRRAIAAGFSAVCVAAAMTSCGSSGGGGTGSTAADHADTLKGKPVTVGLIVMQSGVAASAQENQWVVGTRAAAAYINNKLGGFGGRPLKIDLCDSKSTSAGALTCANKLAADKVDFVSGFALGIGANALPIFAKAGIPVHSVPISPQEYSSPDSFPYGGGSFSEYPANAAYATAKLGAKKGVLVVSDLGDSSAVVNSMNVFFRRAGGSVTAITVPATTADLSPQVAEAIKAKPDAIFTALSGVQDATLYEQLEKQGFSPRNIIAQASAVDVPNFFAKVSPKTAVEGSLYGDIFVSFDDTAQPDVATYRTAMKTYEKDDGRTVLGQWSFSTIMTNYAIGKKQGFATFSGASLIKALNTETVPVFMSYQYNRAAAPKGAPAVGNPYVVFVRYQGGKVVNQPGGWVNGVTGAAAAFDPSITTG</sequence>
<dbReference type="PANTHER" id="PTHR30483:SF6">
    <property type="entry name" value="PERIPLASMIC BINDING PROTEIN OF ABC TRANSPORTER FOR NATURAL AMINO ACIDS"/>
    <property type="match status" value="1"/>
</dbReference>
<accession>Q0RFR7</accession>
<dbReference type="OrthoDB" id="5169139at2"/>
<dbReference type="EMBL" id="CT573213">
    <property type="protein sequence ID" value="CAJ63674.1"/>
    <property type="molecule type" value="Genomic_DNA"/>
</dbReference>
<dbReference type="InterPro" id="IPR051010">
    <property type="entry name" value="BCAA_transport"/>
</dbReference>
<organism evidence="5 6">
    <name type="scientific">Frankia alni (strain DSM 45986 / CECT 9034 / ACN14a)</name>
    <dbReference type="NCBI Taxonomy" id="326424"/>
    <lineage>
        <taxon>Bacteria</taxon>
        <taxon>Bacillati</taxon>
        <taxon>Actinomycetota</taxon>
        <taxon>Actinomycetes</taxon>
        <taxon>Frankiales</taxon>
        <taxon>Frankiaceae</taxon>
        <taxon>Frankia</taxon>
    </lineage>
</organism>
<dbReference type="SUPFAM" id="SSF53822">
    <property type="entry name" value="Periplasmic binding protein-like I"/>
    <property type="match status" value="1"/>
</dbReference>
<evidence type="ECO:0000256" key="3">
    <source>
        <dbReference type="SAM" id="SignalP"/>
    </source>
</evidence>
<dbReference type="PROSITE" id="PS51257">
    <property type="entry name" value="PROKAR_LIPOPROTEIN"/>
    <property type="match status" value="1"/>
</dbReference>
<dbReference type="Proteomes" id="UP000000657">
    <property type="component" value="Chromosome"/>
</dbReference>
<evidence type="ECO:0000313" key="6">
    <source>
        <dbReference type="Proteomes" id="UP000000657"/>
    </source>
</evidence>
<dbReference type="eggNOG" id="COG0683">
    <property type="taxonomic scope" value="Bacteria"/>
</dbReference>
<feature type="signal peptide" evidence="3">
    <location>
        <begin position="1"/>
        <end position="22"/>
    </location>
</feature>
<dbReference type="Pfam" id="PF13458">
    <property type="entry name" value="Peripla_BP_6"/>
    <property type="match status" value="1"/>
</dbReference>
<dbReference type="InterPro" id="IPR028082">
    <property type="entry name" value="Peripla_BP_I"/>
</dbReference>
<dbReference type="InterPro" id="IPR028081">
    <property type="entry name" value="Leu-bd"/>
</dbReference>
<feature type="domain" description="Leucine-binding protein" evidence="4">
    <location>
        <begin position="51"/>
        <end position="367"/>
    </location>
</feature>
<dbReference type="AlphaFoldDB" id="Q0RFR7"/>